<accession>A0A915IS64</accession>
<keyword evidence="1" id="KW-1185">Reference proteome</keyword>
<evidence type="ECO:0000313" key="2">
    <source>
        <dbReference type="WBParaSite" id="nRc.2.0.1.t16656-RA"/>
    </source>
</evidence>
<proteinExistence type="predicted"/>
<dbReference type="Proteomes" id="UP000887565">
    <property type="component" value="Unplaced"/>
</dbReference>
<sequence>MAALIIMNSFHILCKIGTLIRKDYYFSIINHWKTYTNFKSDVKKYKLKLNIQAFSYKSFRNNILYQANYYVWGMVVYITTLFEEKRWRIDEEQKKNSKYSNYFD</sequence>
<reference evidence="2" key="1">
    <citation type="submission" date="2022-11" db="UniProtKB">
        <authorList>
            <consortium name="WormBaseParasite"/>
        </authorList>
    </citation>
    <scope>IDENTIFICATION</scope>
</reference>
<protein>
    <submittedName>
        <fullName evidence="2">Uncharacterized protein</fullName>
    </submittedName>
</protein>
<organism evidence="1 2">
    <name type="scientific">Romanomermis culicivorax</name>
    <name type="common">Nematode worm</name>
    <dbReference type="NCBI Taxonomy" id="13658"/>
    <lineage>
        <taxon>Eukaryota</taxon>
        <taxon>Metazoa</taxon>
        <taxon>Ecdysozoa</taxon>
        <taxon>Nematoda</taxon>
        <taxon>Enoplea</taxon>
        <taxon>Dorylaimia</taxon>
        <taxon>Mermithida</taxon>
        <taxon>Mermithoidea</taxon>
        <taxon>Mermithidae</taxon>
        <taxon>Romanomermis</taxon>
    </lineage>
</organism>
<dbReference type="WBParaSite" id="nRc.2.0.1.t16656-RA">
    <property type="protein sequence ID" value="nRc.2.0.1.t16656-RA"/>
    <property type="gene ID" value="nRc.2.0.1.g16656"/>
</dbReference>
<dbReference type="AlphaFoldDB" id="A0A915IS64"/>
<evidence type="ECO:0000313" key="1">
    <source>
        <dbReference type="Proteomes" id="UP000887565"/>
    </source>
</evidence>
<name>A0A915IS64_ROMCU</name>